<dbReference type="InterPro" id="IPR002579">
    <property type="entry name" value="Met_Sox_Rdtase_MsrB_dom"/>
</dbReference>
<dbReference type="Gene3D" id="2.170.150.20">
    <property type="entry name" value="Peptide methionine sulfoxide reductase"/>
    <property type="match status" value="1"/>
</dbReference>
<accession>A0ABZ0TV31</accession>
<reference evidence="5 6" key="1">
    <citation type="submission" date="2023-11" db="EMBL/GenBank/DDBJ databases">
        <title>Analysis of the Genomes of Mucilaginibacter gossypii cycad 4 and M. sabulilitoris SNA2: microbes with the potential for plant growth promotion.</title>
        <authorList>
            <person name="Hirsch A.M."/>
            <person name="Humm E."/>
            <person name="Rubbi M."/>
            <person name="Del Vecchio G."/>
            <person name="Ha S.M."/>
            <person name="Pellegrini M."/>
            <person name="Gunsalus R.P."/>
        </authorList>
    </citation>
    <scope>NUCLEOTIDE SEQUENCE [LARGE SCALE GENOMIC DNA]</scope>
    <source>
        <strain evidence="5 6">SNA2</strain>
    </source>
</reference>
<feature type="domain" description="MsrB" evidence="4">
    <location>
        <begin position="40"/>
        <end position="162"/>
    </location>
</feature>
<gene>
    <name evidence="5" type="primary">msrB</name>
    <name evidence="5" type="ORF">SNE25_15680</name>
</gene>
<dbReference type="PANTHER" id="PTHR10173">
    <property type="entry name" value="METHIONINE SULFOXIDE REDUCTASE"/>
    <property type="match status" value="1"/>
</dbReference>
<evidence type="ECO:0000313" key="6">
    <source>
        <dbReference type="Proteomes" id="UP001324380"/>
    </source>
</evidence>
<evidence type="ECO:0000256" key="1">
    <source>
        <dbReference type="ARBA" id="ARBA00012499"/>
    </source>
</evidence>
<dbReference type="Proteomes" id="UP001324380">
    <property type="component" value="Chromosome"/>
</dbReference>
<dbReference type="PROSITE" id="PS51790">
    <property type="entry name" value="MSRB"/>
    <property type="match status" value="1"/>
</dbReference>
<protein>
    <recommendedName>
        <fullName evidence="1">peptide-methionine (R)-S-oxide reductase</fullName>
        <ecNumber evidence="1">1.8.4.12</ecNumber>
    </recommendedName>
</protein>
<dbReference type="RefSeq" id="WP_321566047.1">
    <property type="nucleotide sequence ID" value="NZ_CP139558.1"/>
</dbReference>
<name>A0ABZ0TV31_9SPHI</name>
<dbReference type="GO" id="GO:0033743">
    <property type="term" value="F:peptide-methionine (R)-S-oxide reductase activity"/>
    <property type="evidence" value="ECO:0007669"/>
    <property type="project" value="UniProtKB-EC"/>
</dbReference>
<dbReference type="NCBIfam" id="TIGR00357">
    <property type="entry name" value="peptide-methionine (R)-S-oxide reductase MsrB"/>
    <property type="match status" value="1"/>
</dbReference>
<dbReference type="SUPFAM" id="SSF51316">
    <property type="entry name" value="Mss4-like"/>
    <property type="match status" value="1"/>
</dbReference>
<proteinExistence type="predicted"/>
<evidence type="ECO:0000256" key="3">
    <source>
        <dbReference type="ARBA" id="ARBA00048488"/>
    </source>
</evidence>
<dbReference type="EMBL" id="CP139558">
    <property type="protein sequence ID" value="WPU96961.1"/>
    <property type="molecule type" value="Genomic_DNA"/>
</dbReference>
<organism evidence="5 6">
    <name type="scientific">Mucilaginibacter sabulilitoris</name>
    <dbReference type="NCBI Taxonomy" id="1173583"/>
    <lineage>
        <taxon>Bacteria</taxon>
        <taxon>Pseudomonadati</taxon>
        <taxon>Bacteroidota</taxon>
        <taxon>Sphingobacteriia</taxon>
        <taxon>Sphingobacteriales</taxon>
        <taxon>Sphingobacteriaceae</taxon>
        <taxon>Mucilaginibacter</taxon>
    </lineage>
</organism>
<dbReference type="InterPro" id="IPR028427">
    <property type="entry name" value="Met_Sox_Rdtase_MsrB"/>
</dbReference>
<dbReference type="PANTHER" id="PTHR10173:SF52">
    <property type="entry name" value="METHIONINE-R-SULFOXIDE REDUCTASE B1"/>
    <property type="match status" value="1"/>
</dbReference>
<keyword evidence="6" id="KW-1185">Reference proteome</keyword>
<dbReference type="InterPro" id="IPR011057">
    <property type="entry name" value="Mss4-like_sf"/>
</dbReference>
<evidence type="ECO:0000256" key="2">
    <source>
        <dbReference type="ARBA" id="ARBA00023002"/>
    </source>
</evidence>
<evidence type="ECO:0000313" key="5">
    <source>
        <dbReference type="EMBL" id="WPU96961.1"/>
    </source>
</evidence>
<keyword evidence="2 5" id="KW-0560">Oxidoreductase</keyword>
<evidence type="ECO:0000259" key="4">
    <source>
        <dbReference type="PROSITE" id="PS51790"/>
    </source>
</evidence>
<dbReference type="Pfam" id="PF01641">
    <property type="entry name" value="SelR"/>
    <property type="match status" value="1"/>
</dbReference>
<comment type="catalytic activity">
    <reaction evidence="3">
        <text>L-methionyl-[protein] + [thioredoxin]-disulfide + H2O = L-methionyl-(R)-S-oxide-[protein] + [thioredoxin]-dithiol</text>
        <dbReference type="Rhea" id="RHEA:24164"/>
        <dbReference type="Rhea" id="RHEA-COMP:10698"/>
        <dbReference type="Rhea" id="RHEA-COMP:10700"/>
        <dbReference type="Rhea" id="RHEA-COMP:12313"/>
        <dbReference type="Rhea" id="RHEA-COMP:12314"/>
        <dbReference type="ChEBI" id="CHEBI:15377"/>
        <dbReference type="ChEBI" id="CHEBI:16044"/>
        <dbReference type="ChEBI" id="CHEBI:29950"/>
        <dbReference type="ChEBI" id="CHEBI:45764"/>
        <dbReference type="ChEBI" id="CHEBI:50058"/>
        <dbReference type="EC" id="1.8.4.12"/>
    </reaction>
</comment>
<sequence length="176" mass="20099">MKKIHLFLAFMLIILNVACQSPRPDKQVIDSKRYPDAKPDSYWKKKLSPEAYNILVNRGTEPPFKNPYWNNHQKGVYVSAATGKPLFTSDDKFESGTGWPSFTKPINDKDISIVKDTSFGLVRDEVVESSTGLHLGHLFDDGPAPTFKRFCMDSYAFKFIPAEKKRNTHINRDTIK</sequence>
<dbReference type="EC" id="1.8.4.12" evidence="1"/>